<dbReference type="Pfam" id="PF14837">
    <property type="entry name" value="INTS5_N"/>
    <property type="match status" value="1"/>
</dbReference>
<dbReference type="InterPro" id="IPR029444">
    <property type="entry name" value="INTS5_C"/>
</dbReference>
<dbReference type="Pfam" id="PF14838">
    <property type="entry name" value="INTS5_C"/>
    <property type="match status" value="1"/>
</dbReference>
<name>A0A9N9S2K9_9DIPT</name>
<evidence type="ECO:0000313" key="3">
    <source>
        <dbReference type="EMBL" id="CAG9808042.1"/>
    </source>
</evidence>
<dbReference type="PANTHER" id="PTHR31697:SF2">
    <property type="entry name" value="INTEGRATOR COMPLEX SUBUNIT 5"/>
    <property type="match status" value="1"/>
</dbReference>
<proteinExistence type="predicted"/>
<sequence>MNQNNQNLLLEIQKFALGKNLYHKDDPTEAIQLVKIALKLLEELPVLRDCIFEYFSIIIDTYITNYVKDKSASLNESDELIVSMIKEGLEKLIFEQSWAPTYVSQWTLSKLIKPSVEYAKLLNLDFKGSCNLWLGCTATKILLELCGLCFNSFDDTEMKRFIFDLENVFVDNRPNFDWCVAHLSSLFPIKFISNILRMPSMLTPAFIPSTVTVLEYLSNSGDQKLKVLIREIVEEALNGDVNELKSKDYIPNLIRLASKSEIYAQCILNVFLEYVELDYVNFIEKIKRQIILRPLDYNPDKLHDIFPELILRSKENGTKLILTLMDNFENNLWCVELVELVILELESMIYNDDKTCPLVIDIRKEKNWPFLWNACTSHKKVFQQTAIRLILLASNQRNPVIFSKSIEKLLSENTLTSPHIMNAVIRLLDENIGSSESPDINIVISHVLQQLAIDLNNLKLENKCYFTIKNLVDIMSLEKDGQCTFLKRNLVTNAVQSSFRITLQIWENLLRKVMLISDNVNQKVVKNDADNENMDDPMQIADIDSECIFGTKDQIHMMTNLINHLNMKVINVSNAARCEKITIQYFFWSLKETDSLTKSIIMERCFNLLSKQCSGKKGIRNVATRDLLEGALFLYTDIFKPKGLIQTTCEHKYTKKKETSLLKMNQKQIISLNFSKSSILLHSGIIGSGISKSIQHLNEHVNDVDEEVKNFYIKAIVSCCQDESDEEESKIIDGLCNVSQLLVELVSSDVMYNAIHWPIEEDFTKVTMERDLHVRRIFKNCPILWSILGLLAQYRVPLWCNCSVFLRSLCASIMHHWRAKAENRNENNDELMFFTVKFLELLSLAKLLPPPLNSLHIVVVYLEPSEIAYVLKECVWNFFVAKGLNSYNPDSNVELHASEQFINPLRNTMQKKLSILGNMYYQMKFT</sequence>
<dbReference type="InterPro" id="IPR029445">
    <property type="entry name" value="INTS5_N"/>
</dbReference>
<keyword evidence="4" id="KW-1185">Reference proteome</keyword>
<dbReference type="PANTHER" id="PTHR31697">
    <property type="entry name" value="INTEGRATOR COMPLEX SUBUNIT 5"/>
    <property type="match status" value="1"/>
</dbReference>
<dbReference type="GO" id="GO:0034472">
    <property type="term" value="P:snRNA 3'-end processing"/>
    <property type="evidence" value="ECO:0007669"/>
    <property type="project" value="TreeGrafter"/>
</dbReference>
<reference evidence="3" key="2">
    <citation type="submission" date="2022-10" db="EMBL/GenBank/DDBJ databases">
        <authorList>
            <consortium name="ENA_rothamsted_submissions"/>
            <consortium name="culmorum"/>
            <person name="King R."/>
        </authorList>
    </citation>
    <scope>NUCLEOTIDE SEQUENCE</scope>
</reference>
<evidence type="ECO:0000259" key="2">
    <source>
        <dbReference type="Pfam" id="PF14838"/>
    </source>
</evidence>
<feature type="domain" description="Integrator complex subunit 5 C-terminal" evidence="2">
    <location>
        <begin position="208"/>
        <end position="880"/>
    </location>
</feature>
<dbReference type="GO" id="GO:0032039">
    <property type="term" value="C:integrator complex"/>
    <property type="evidence" value="ECO:0007669"/>
    <property type="project" value="InterPro"/>
</dbReference>
<evidence type="ECO:0008006" key="5">
    <source>
        <dbReference type="Google" id="ProtNLM"/>
    </source>
</evidence>
<dbReference type="OrthoDB" id="69088at2759"/>
<organism evidence="3 4">
    <name type="scientific">Chironomus riparius</name>
    <dbReference type="NCBI Taxonomy" id="315576"/>
    <lineage>
        <taxon>Eukaryota</taxon>
        <taxon>Metazoa</taxon>
        <taxon>Ecdysozoa</taxon>
        <taxon>Arthropoda</taxon>
        <taxon>Hexapoda</taxon>
        <taxon>Insecta</taxon>
        <taxon>Pterygota</taxon>
        <taxon>Neoptera</taxon>
        <taxon>Endopterygota</taxon>
        <taxon>Diptera</taxon>
        <taxon>Nematocera</taxon>
        <taxon>Chironomoidea</taxon>
        <taxon>Chironomidae</taxon>
        <taxon>Chironominae</taxon>
        <taxon>Chironomus</taxon>
    </lineage>
</organism>
<feature type="domain" description="Integrator complex subunit 5 N-terminal" evidence="1">
    <location>
        <begin position="6"/>
        <end position="198"/>
    </location>
</feature>
<protein>
    <recommendedName>
        <fullName evidence="5">Integrator complex subunit 5</fullName>
    </recommendedName>
</protein>
<dbReference type="EMBL" id="OU895879">
    <property type="protein sequence ID" value="CAG9808042.1"/>
    <property type="molecule type" value="Genomic_DNA"/>
</dbReference>
<gene>
    <name evidence="3" type="ORF">CHIRRI_LOCUS10888</name>
</gene>
<dbReference type="AlphaFoldDB" id="A0A9N9S2K9"/>
<accession>A0A9N9S2K9</accession>
<reference evidence="3" key="1">
    <citation type="submission" date="2022-01" db="EMBL/GenBank/DDBJ databases">
        <authorList>
            <person name="King R."/>
        </authorList>
    </citation>
    <scope>NUCLEOTIDE SEQUENCE</scope>
</reference>
<dbReference type="Proteomes" id="UP001153620">
    <property type="component" value="Chromosome 3"/>
</dbReference>
<dbReference type="InterPro" id="IPR040316">
    <property type="entry name" value="INTS5"/>
</dbReference>
<evidence type="ECO:0000313" key="4">
    <source>
        <dbReference type="Proteomes" id="UP001153620"/>
    </source>
</evidence>
<evidence type="ECO:0000259" key="1">
    <source>
        <dbReference type="Pfam" id="PF14837"/>
    </source>
</evidence>